<proteinExistence type="inferred from homology"/>
<comment type="caution">
    <text evidence="5">The sequence shown here is derived from an EMBL/GenBank/DDBJ whole genome shotgun (WGS) entry which is preliminary data.</text>
</comment>
<organism evidence="5 6">
    <name type="scientific">Planomicrobium soli</name>
    <dbReference type="NCBI Taxonomy" id="1176648"/>
    <lineage>
        <taxon>Bacteria</taxon>
        <taxon>Bacillati</taxon>
        <taxon>Bacillota</taxon>
        <taxon>Bacilli</taxon>
        <taxon>Bacillales</taxon>
        <taxon>Caryophanaceae</taxon>
        <taxon>Planomicrobium</taxon>
    </lineage>
</organism>
<gene>
    <name evidence="5" type="ORF">B0H99_106163</name>
</gene>
<dbReference type="RefSeq" id="WP_106533469.1">
    <property type="nucleotide sequence ID" value="NZ_PYAT01000006.1"/>
</dbReference>
<dbReference type="Pfam" id="PF13302">
    <property type="entry name" value="Acetyltransf_3"/>
    <property type="match status" value="1"/>
</dbReference>
<dbReference type="InterPro" id="IPR016181">
    <property type="entry name" value="Acyl_CoA_acyltransferase"/>
</dbReference>
<dbReference type="InterPro" id="IPR051531">
    <property type="entry name" value="N-acetyltransferase"/>
</dbReference>
<accession>A0A2P8H1Q6</accession>
<evidence type="ECO:0000313" key="5">
    <source>
        <dbReference type="EMBL" id="PSL40145.1"/>
    </source>
</evidence>
<dbReference type="GO" id="GO:0005737">
    <property type="term" value="C:cytoplasm"/>
    <property type="evidence" value="ECO:0007669"/>
    <property type="project" value="TreeGrafter"/>
</dbReference>
<dbReference type="SUPFAM" id="SSF55729">
    <property type="entry name" value="Acyl-CoA N-acyltransferases (Nat)"/>
    <property type="match status" value="1"/>
</dbReference>
<keyword evidence="1 5" id="KW-0808">Transferase</keyword>
<keyword evidence="2" id="KW-0012">Acyltransferase</keyword>
<dbReference type="AlphaFoldDB" id="A0A2P8H1Q6"/>
<dbReference type="EMBL" id="PYAT01000006">
    <property type="protein sequence ID" value="PSL40145.1"/>
    <property type="molecule type" value="Genomic_DNA"/>
</dbReference>
<evidence type="ECO:0000313" key="6">
    <source>
        <dbReference type="Proteomes" id="UP000242682"/>
    </source>
</evidence>
<sequence>MKGDHIYLRAFRPADAQAKLKLEKDNREFFEKFSMTRYPDFYTLMVQKEIIEIGNEQREEGREESFGIYKNEDDTLVGMITLFQIFRGPLQRAFLGYALDKNHNNKGYATEAVKLIVDYAFQKLQLHRIEAGVMPHNIPSMRVLEKAGFHKEGIAKSNVKINGKWEDHQVLAIINPKDDRNFF</sequence>
<keyword evidence="6" id="KW-1185">Reference proteome</keyword>
<comment type="similarity">
    <text evidence="3">Belongs to the acetyltransferase family. RimJ subfamily.</text>
</comment>
<evidence type="ECO:0000256" key="2">
    <source>
        <dbReference type="ARBA" id="ARBA00023315"/>
    </source>
</evidence>
<name>A0A2P8H1Q6_9BACL</name>
<dbReference type="PROSITE" id="PS51186">
    <property type="entry name" value="GNAT"/>
    <property type="match status" value="1"/>
</dbReference>
<reference evidence="5 6" key="1">
    <citation type="submission" date="2018-03" db="EMBL/GenBank/DDBJ databases">
        <title>Genomic Encyclopedia of Type Strains, Phase III (KMG-III): the genomes of soil and plant-associated and newly described type strains.</title>
        <authorList>
            <person name="Whitman W."/>
        </authorList>
    </citation>
    <scope>NUCLEOTIDE SEQUENCE [LARGE SCALE GENOMIC DNA]</scope>
    <source>
        <strain evidence="5 6">CGMCC 1.12259</strain>
    </source>
</reference>
<dbReference type="Proteomes" id="UP000242682">
    <property type="component" value="Unassembled WGS sequence"/>
</dbReference>
<protein>
    <submittedName>
        <fullName evidence="5">Ribosomal-protein-alanine N-acetyltransferase</fullName>
    </submittedName>
</protein>
<dbReference type="OrthoDB" id="9795206at2"/>
<evidence type="ECO:0000259" key="4">
    <source>
        <dbReference type="PROSITE" id="PS51186"/>
    </source>
</evidence>
<evidence type="ECO:0000256" key="1">
    <source>
        <dbReference type="ARBA" id="ARBA00022679"/>
    </source>
</evidence>
<dbReference type="InterPro" id="IPR000182">
    <property type="entry name" value="GNAT_dom"/>
</dbReference>
<feature type="domain" description="N-acetyltransferase" evidence="4">
    <location>
        <begin position="6"/>
        <end position="180"/>
    </location>
</feature>
<dbReference type="GO" id="GO:0008999">
    <property type="term" value="F:protein-N-terminal-alanine acetyltransferase activity"/>
    <property type="evidence" value="ECO:0007669"/>
    <property type="project" value="TreeGrafter"/>
</dbReference>
<evidence type="ECO:0000256" key="3">
    <source>
        <dbReference type="ARBA" id="ARBA00038502"/>
    </source>
</evidence>
<dbReference type="PANTHER" id="PTHR43792">
    <property type="entry name" value="GNAT FAMILY, PUTATIVE (AFU_ORTHOLOGUE AFUA_3G00765)-RELATED-RELATED"/>
    <property type="match status" value="1"/>
</dbReference>
<dbReference type="Gene3D" id="3.40.630.30">
    <property type="match status" value="1"/>
</dbReference>
<dbReference type="PANTHER" id="PTHR43792:SF8">
    <property type="entry name" value="[RIBOSOMAL PROTEIN US5]-ALANINE N-ACETYLTRANSFERASE"/>
    <property type="match status" value="1"/>
</dbReference>